<gene>
    <name evidence="11" type="ORF">H9L24_13165</name>
</gene>
<evidence type="ECO:0000256" key="5">
    <source>
        <dbReference type="ARBA" id="ARBA00022692"/>
    </source>
</evidence>
<dbReference type="InterPro" id="IPR043429">
    <property type="entry name" value="ArtM/GltK/GlnP/TcyL/YhdX-like"/>
</dbReference>
<keyword evidence="7 8" id="KW-0472">Membrane</keyword>
<dbReference type="EMBL" id="CP060790">
    <property type="protein sequence ID" value="QNP61364.1"/>
    <property type="molecule type" value="Genomic_DNA"/>
</dbReference>
<evidence type="ECO:0000259" key="10">
    <source>
        <dbReference type="PROSITE" id="PS50928"/>
    </source>
</evidence>
<accession>A0A7H0HLE8</accession>
<comment type="similarity">
    <text evidence="2">Belongs to the binding-protein-dependent transport system permease family. HisMQ subfamily.</text>
</comment>
<keyword evidence="4" id="KW-1003">Cell membrane</keyword>
<dbReference type="GO" id="GO:0043190">
    <property type="term" value="C:ATP-binding cassette (ABC) transporter complex"/>
    <property type="evidence" value="ECO:0007669"/>
    <property type="project" value="InterPro"/>
</dbReference>
<dbReference type="CDD" id="cd06261">
    <property type="entry name" value="TM_PBP2"/>
    <property type="match status" value="1"/>
</dbReference>
<organism evidence="11 12">
    <name type="scientific">Paenacidovorax monticola</name>
    <dbReference type="NCBI Taxonomy" id="1926868"/>
    <lineage>
        <taxon>Bacteria</taxon>
        <taxon>Pseudomonadati</taxon>
        <taxon>Pseudomonadota</taxon>
        <taxon>Betaproteobacteria</taxon>
        <taxon>Burkholderiales</taxon>
        <taxon>Comamonadaceae</taxon>
        <taxon>Paenacidovorax</taxon>
    </lineage>
</organism>
<sequence length="258" mass="27622">MLEAWTQQLLAPRYGWWLLQGWLVTLALSAVAIAASTVLGVGLAAARGSGGPGWCSWQGAARAYLSLFRNTPLLVQLFFWYFGLPSLLPEGVREALVAGQGPWPSFEVLTATLGLVLYATAYVGEEIRAGIQGVPRSQWQAALALGLTPRQVFTAVVLPQALRLALPPLFGQYMNIVKNTSLVMAVGVVELSYVSRQIEAETFRTFQSFGAATLLYVATILALEALLARLRRPRAPAGAGARGAAAARRPHGLGHAAR</sequence>
<dbReference type="InterPro" id="IPR000515">
    <property type="entry name" value="MetI-like"/>
</dbReference>
<dbReference type="PANTHER" id="PTHR30614">
    <property type="entry name" value="MEMBRANE COMPONENT OF AMINO ACID ABC TRANSPORTER"/>
    <property type="match status" value="1"/>
</dbReference>
<comment type="subcellular location">
    <subcellularLocation>
        <location evidence="1">Cell inner membrane</location>
        <topology evidence="1">Multi-pass membrane protein</topology>
    </subcellularLocation>
    <subcellularLocation>
        <location evidence="8">Cell membrane</location>
        <topology evidence="8">Multi-pass membrane protein</topology>
    </subcellularLocation>
</comment>
<dbReference type="Proteomes" id="UP000516057">
    <property type="component" value="Chromosome"/>
</dbReference>
<keyword evidence="5 8" id="KW-0812">Transmembrane</keyword>
<protein>
    <submittedName>
        <fullName evidence="11">Amino acid ABC transporter permease</fullName>
    </submittedName>
</protein>
<dbReference type="PANTHER" id="PTHR30614:SF47">
    <property type="entry name" value="ABC TRANSPORTER PERMEASE"/>
    <property type="match status" value="1"/>
</dbReference>
<proteinExistence type="inferred from homology"/>
<dbReference type="InterPro" id="IPR035906">
    <property type="entry name" value="MetI-like_sf"/>
</dbReference>
<keyword evidence="6 8" id="KW-1133">Transmembrane helix</keyword>
<keyword evidence="3 8" id="KW-0813">Transport</keyword>
<evidence type="ECO:0000256" key="7">
    <source>
        <dbReference type="ARBA" id="ARBA00023136"/>
    </source>
</evidence>
<evidence type="ECO:0000256" key="4">
    <source>
        <dbReference type="ARBA" id="ARBA00022475"/>
    </source>
</evidence>
<evidence type="ECO:0000256" key="8">
    <source>
        <dbReference type="RuleBase" id="RU363032"/>
    </source>
</evidence>
<dbReference type="NCBIfam" id="TIGR01726">
    <property type="entry name" value="HEQRo_perm_3TM"/>
    <property type="match status" value="1"/>
</dbReference>
<dbReference type="Pfam" id="PF00528">
    <property type="entry name" value="BPD_transp_1"/>
    <property type="match status" value="1"/>
</dbReference>
<dbReference type="PROSITE" id="PS50928">
    <property type="entry name" value="ABC_TM1"/>
    <property type="match status" value="1"/>
</dbReference>
<feature type="transmembrane region" description="Helical" evidence="8">
    <location>
        <begin position="67"/>
        <end position="83"/>
    </location>
</feature>
<dbReference type="GO" id="GO:0022857">
    <property type="term" value="F:transmembrane transporter activity"/>
    <property type="evidence" value="ECO:0007669"/>
    <property type="project" value="InterPro"/>
</dbReference>
<evidence type="ECO:0000256" key="9">
    <source>
        <dbReference type="SAM" id="MobiDB-lite"/>
    </source>
</evidence>
<dbReference type="Gene3D" id="1.10.3720.10">
    <property type="entry name" value="MetI-like"/>
    <property type="match status" value="1"/>
</dbReference>
<feature type="transmembrane region" description="Helical" evidence="8">
    <location>
        <begin position="103"/>
        <end position="123"/>
    </location>
</feature>
<dbReference type="AlphaFoldDB" id="A0A7H0HLE8"/>
<evidence type="ECO:0000313" key="11">
    <source>
        <dbReference type="EMBL" id="QNP61364.1"/>
    </source>
</evidence>
<name>A0A7H0HLE8_9BURK</name>
<dbReference type="InterPro" id="IPR010065">
    <property type="entry name" value="AA_ABC_transptr_permease_3TM"/>
</dbReference>
<evidence type="ECO:0000256" key="6">
    <source>
        <dbReference type="ARBA" id="ARBA00022989"/>
    </source>
</evidence>
<feature type="transmembrane region" description="Helical" evidence="8">
    <location>
        <begin position="206"/>
        <end position="227"/>
    </location>
</feature>
<feature type="domain" description="ABC transmembrane type-1" evidence="10">
    <location>
        <begin position="22"/>
        <end position="227"/>
    </location>
</feature>
<reference evidence="11 12" key="1">
    <citation type="submission" date="2020-08" db="EMBL/GenBank/DDBJ databases">
        <title>Genome sequence of Acidovorax monticola KACC 19171T.</title>
        <authorList>
            <person name="Hyun D.-W."/>
            <person name="Bae J.-W."/>
        </authorList>
    </citation>
    <scope>NUCLEOTIDE SEQUENCE [LARGE SCALE GENOMIC DNA]</scope>
    <source>
        <strain evidence="11 12">KACC 19171</strain>
    </source>
</reference>
<evidence type="ECO:0000256" key="2">
    <source>
        <dbReference type="ARBA" id="ARBA00010072"/>
    </source>
</evidence>
<dbReference type="SUPFAM" id="SSF161098">
    <property type="entry name" value="MetI-like"/>
    <property type="match status" value="1"/>
</dbReference>
<keyword evidence="12" id="KW-1185">Reference proteome</keyword>
<feature type="region of interest" description="Disordered" evidence="9">
    <location>
        <begin position="239"/>
        <end position="258"/>
    </location>
</feature>
<dbReference type="GO" id="GO:0006865">
    <property type="term" value="P:amino acid transport"/>
    <property type="evidence" value="ECO:0007669"/>
    <property type="project" value="TreeGrafter"/>
</dbReference>
<evidence type="ECO:0000256" key="1">
    <source>
        <dbReference type="ARBA" id="ARBA00004429"/>
    </source>
</evidence>
<evidence type="ECO:0000313" key="12">
    <source>
        <dbReference type="Proteomes" id="UP000516057"/>
    </source>
</evidence>
<dbReference type="KEGG" id="amon:H9L24_13165"/>
<feature type="transmembrane region" description="Helical" evidence="8">
    <location>
        <begin position="20"/>
        <end position="46"/>
    </location>
</feature>
<evidence type="ECO:0000256" key="3">
    <source>
        <dbReference type="ARBA" id="ARBA00022448"/>
    </source>
</evidence>
<feature type="compositionally biased region" description="Basic residues" evidence="9">
    <location>
        <begin position="248"/>
        <end position="258"/>
    </location>
</feature>